<evidence type="ECO:0000256" key="5">
    <source>
        <dbReference type="ARBA" id="ARBA00023242"/>
    </source>
</evidence>
<dbReference type="InterPro" id="IPR001471">
    <property type="entry name" value="AP2/ERF_dom"/>
</dbReference>
<dbReference type="PRINTS" id="PR00367">
    <property type="entry name" value="ETHRSPELEMNT"/>
</dbReference>
<organism evidence="9 10">
    <name type="scientific">Arabis alpina</name>
    <name type="common">Alpine rock-cress</name>
    <dbReference type="NCBI Taxonomy" id="50452"/>
    <lineage>
        <taxon>Eukaryota</taxon>
        <taxon>Viridiplantae</taxon>
        <taxon>Streptophyta</taxon>
        <taxon>Embryophyta</taxon>
        <taxon>Tracheophyta</taxon>
        <taxon>Spermatophyta</taxon>
        <taxon>Magnoliopsida</taxon>
        <taxon>eudicotyledons</taxon>
        <taxon>Gunneridae</taxon>
        <taxon>Pentapetalae</taxon>
        <taxon>rosids</taxon>
        <taxon>malvids</taxon>
        <taxon>Brassicales</taxon>
        <taxon>Brassicaceae</taxon>
        <taxon>Arabideae</taxon>
        <taxon>Arabis</taxon>
    </lineage>
</organism>
<dbReference type="PANTHER" id="PTHR31190">
    <property type="entry name" value="DNA-BINDING DOMAIN"/>
    <property type="match status" value="1"/>
</dbReference>
<accession>A0A087GMC3</accession>
<reference evidence="10" key="1">
    <citation type="journal article" date="2015" name="Nat. Plants">
        <title>Genome expansion of Arabis alpina linked with retrotransposition and reduced symmetric DNA methylation.</title>
        <authorList>
            <person name="Willing E.M."/>
            <person name="Rawat V."/>
            <person name="Mandakova T."/>
            <person name="Maumus F."/>
            <person name="James G.V."/>
            <person name="Nordstroem K.J."/>
            <person name="Becker C."/>
            <person name="Warthmann N."/>
            <person name="Chica C."/>
            <person name="Szarzynska B."/>
            <person name="Zytnicki M."/>
            <person name="Albani M.C."/>
            <person name="Kiefer C."/>
            <person name="Bergonzi S."/>
            <person name="Castaings L."/>
            <person name="Mateos J.L."/>
            <person name="Berns M.C."/>
            <person name="Bujdoso N."/>
            <person name="Piofczyk T."/>
            <person name="de Lorenzo L."/>
            <person name="Barrero-Sicilia C."/>
            <person name="Mateos I."/>
            <person name="Piednoel M."/>
            <person name="Hagmann J."/>
            <person name="Chen-Min-Tao R."/>
            <person name="Iglesias-Fernandez R."/>
            <person name="Schuster S.C."/>
            <person name="Alonso-Blanco C."/>
            <person name="Roudier F."/>
            <person name="Carbonero P."/>
            <person name="Paz-Ares J."/>
            <person name="Davis S.J."/>
            <person name="Pecinka A."/>
            <person name="Quesneville H."/>
            <person name="Colot V."/>
            <person name="Lysak M.A."/>
            <person name="Weigel D."/>
            <person name="Coupland G."/>
            <person name="Schneeberger K."/>
        </authorList>
    </citation>
    <scope>NUCLEOTIDE SEQUENCE [LARGE SCALE GENOMIC DNA]</scope>
    <source>
        <strain evidence="10">cv. Pajares</strain>
    </source>
</reference>
<feature type="region of interest" description="Disordered" evidence="7">
    <location>
        <begin position="165"/>
        <end position="203"/>
    </location>
</feature>
<dbReference type="Gramene" id="KFK31025">
    <property type="protein sequence ID" value="KFK31025"/>
    <property type="gene ID" value="AALP_AA6G058200"/>
</dbReference>
<dbReference type="InterPro" id="IPR016177">
    <property type="entry name" value="DNA-bd_dom_sf"/>
</dbReference>
<evidence type="ECO:0000256" key="3">
    <source>
        <dbReference type="ARBA" id="ARBA00023125"/>
    </source>
</evidence>
<evidence type="ECO:0000256" key="4">
    <source>
        <dbReference type="ARBA" id="ARBA00023163"/>
    </source>
</evidence>
<dbReference type="Gene3D" id="3.30.730.10">
    <property type="entry name" value="AP2/ERF domain"/>
    <property type="match status" value="1"/>
</dbReference>
<dbReference type="CDD" id="cd00018">
    <property type="entry name" value="AP2"/>
    <property type="match status" value="1"/>
</dbReference>
<evidence type="ECO:0000256" key="6">
    <source>
        <dbReference type="ARBA" id="ARBA00024343"/>
    </source>
</evidence>
<dbReference type="InterPro" id="IPR044808">
    <property type="entry name" value="ERF_plant"/>
</dbReference>
<dbReference type="SUPFAM" id="SSF54171">
    <property type="entry name" value="DNA-binding domain"/>
    <property type="match status" value="1"/>
</dbReference>
<keyword evidence="10" id="KW-1185">Reference proteome</keyword>
<dbReference type="eggNOG" id="ENOG502RZBS">
    <property type="taxonomic scope" value="Eukaryota"/>
</dbReference>
<dbReference type="GO" id="GO:0003700">
    <property type="term" value="F:DNA-binding transcription factor activity"/>
    <property type="evidence" value="ECO:0007669"/>
    <property type="project" value="InterPro"/>
</dbReference>
<dbReference type="OMA" id="RDCIAVT"/>
<comment type="similarity">
    <text evidence="6">Belongs to the AP2/ERF transcription factor family. ERF subfamily.</text>
</comment>
<evidence type="ECO:0000256" key="1">
    <source>
        <dbReference type="ARBA" id="ARBA00004123"/>
    </source>
</evidence>
<dbReference type="GO" id="GO:0009873">
    <property type="term" value="P:ethylene-activated signaling pathway"/>
    <property type="evidence" value="ECO:0007669"/>
    <property type="project" value="InterPro"/>
</dbReference>
<feature type="compositionally biased region" description="Basic and acidic residues" evidence="7">
    <location>
        <begin position="181"/>
        <end position="194"/>
    </location>
</feature>
<feature type="domain" description="AP2/ERF" evidence="8">
    <location>
        <begin position="56"/>
        <end position="113"/>
    </location>
</feature>
<feature type="region of interest" description="Disordered" evidence="7">
    <location>
        <begin position="34"/>
        <end position="60"/>
    </location>
</feature>
<keyword evidence="2" id="KW-0805">Transcription regulation</keyword>
<dbReference type="FunFam" id="3.30.730.10:FF:000001">
    <property type="entry name" value="Ethylene-responsive transcription factor 2"/>
    <property type="match status" value="1"/>
</dbReference>
<keyword evidence="3" id="KW-0238">DNA-binding</keyword>
<sequence>MAGKGQEREELCCCSTLSESDVSAFVSELTDQPTLPSIDPSLSLPPQEQNNSRQRNYRGVRQRPWGKWAAEIRDPNKAARVWLGTFDKAEEAALAYDKAAFEFRGHKAKLNFPEHILANSTHLNPLTATTATSRDCIAVTPPPVVAPDILLDQYGQFLPGNSESGASFTMTMSSSSSMDPQGHRPKLEDGENVKKSSTHKRRK</sequence>
<dbReference type="GO" id="GO:0005634">
    <property type="term" value="C:nucleus"/>
    <property type="evidence" value="ECO:0007669"/>
    <property type="project" value="UniProtKB-SubCell"/>
</dbReference>
<feature type="compositionally biased region" description="Low complexity" evidence="7">
    <location>
        <begin position="34"/>
        <end position="46"/>
    </location>
</feature>
<evidence type="ECO:0000313" key="9">
    <source>
        <dbReference type="EMBL" id="KFK31025.1"/>
    </source>
</evidence>
<dbReference type="InterPro" id="IPR036955">
    <property type="entry name" value="AP2/ERF_dom_sf"/>
</dbReference>
<name>A0A087GMC3_ARAAL</name>
<dbReference type="SMART" id="SM00380">
    <property type="entry name" value="AP2"/>
    <property type="match status" value="1"/>
</dbReference>
<feature type="compositionally biased region" description="Low complexity" evidence="7">
    <location>
        <begin position="167"/>
        <end position="178"/>
    </location>
</feature>
<evidence type="ECO:0000256" key="2">
    <source>
        <dbReference type="ARBA" id="ARBA00023015"/>
    </source>
</evidence>
<dbReference type="GO" id="GO:0003677">
    <property type="term" value="F:DNA binding"/>
    <property type="evidence" value="ECO:0007669"/>
    <property type="project" value="UniProtKB-KW"/>
</dbReference>
<dbReference type="PANTHER" id="PTHR31190:SF167">
    <property type="entry name" value="ETHYLENE-RESPONSIVE TRANSCRIPTION FACTOR ERF112"/>
    <property type="match status" value="1"/>
</dbReference>
<comment type="subcellular location">
    <subcellularLocation>
        <location evidence="1">Nucleus</location>
    </subcellularLocation>
</comment>
<evidence type="ECO:0000313" key="10">
    <source>
        <dbReference type="Proteomes" id="UP000029120"/>
    </source>
</evidence>
<gene>
    <name evidence="9" type="ordered locus">AALP_Aa6g058200</name>
</gene>
<dbReference type="EMBL" id="CM002874">
    <property type="protein sequence ID" value="KFK31025.1"/>
    <property type="molecule type" value="Genomic_DNA"/>
</dbReference>
<dbReference type="AlphaFoldDB" id="A0A087GMC3"/>
<dbReference type="PROSITE" id="PS51032">
    <property type="entry name" value="AP2_ERF"/>
    <property type="match status" value="1"/>
</dbReference>
<evidence type="ECO:0000259" key="8">
    <source>
        <dbReference type="PROSITE" id="PS51032"/>
    </source>
</evidence>
<dbReference type="Proteomes" id="UP000029120">
    <property type="component" value="Chromosome 6"/>
</dbReference>
<keyword evidence="4" id="KW-0804">Transcription</keyword>
<keyword evidence="5" id="KW-0539">Nucleus</keyword>
<evidence type="ECO:0000256" key="7">
    <source>
        <dbReference type="SAM" id="MobiDB-lite"/>
    </source>
</evidence>
<dbReference type="OrthoDB" id="1925932at2759"/>
<dbReference type="Pfam" id="PF00847">
    <property type="entry name" value="AP2"/>
    <property type="match status" value="1"/>
</dbReference>
<proteinExistence type="inferred from homology"/>
<protein>
    <recommendedName>
        <fullName evidence="8">AP2/ERF domain-containing protein</fullName>
    </recommendedName>
</protein>